<evidence type="ECO:0000256" key="7">
    <source>
        <dbReference type="PROSITE-ProRule" id="PRU00703"/>
    </source>
</evidence>
<dbReference type="InterPro" id="IPR000644">
    <property type="entry name" value="CBS_dom"/>
</dbReference>
<dbReference type="GO" id="GO:0016020">
    <property type="term" value="C:membrane"/>
    <property type="evidence" value="ECO:0007669"/>
    <property type="project" value="UniProtKB-SubCell"/>
</dbReference>
<evidence type="ECO:0000259" key="12">
    <source>
        <dbReference type="PROSITE" id="PS51846"/>
    </source>
</evidence>
<evidence type="ECO:0000256" key="4">
    <source>
        <dbReference type="ARBA" id="ARBA00022989"/>
    </source>
</evidence>
<feature type="domain" description="CBS" evidence="11">
    <location>
        <begin position="241"/>
        <end position="302"/>
    </location>
</feature>
<gene>
    <name evidence="13" type="primary">LOC112277481</name>
</gene>
<proteinExistence type="predicted"/>
<dbReference type="InterPro" id="IPR045095">
    <property type="entry name" value="ACDP"/>
</dbReference>
<evidence type="ECO:0000256" key="6">
    <source>
        <dbReference type="ARBA" id="ARBA00023180"/>
    </source>
</evidence>
<dbReference type="EnsemblPlants" id="Pp3c25_5260V3.5">
    <property type="protein sequence ID" value="Pp3c25_5260V3.5"/>
    <property type="gene ID" value="Pp3c25_5260"/>
</dbReference>
<evidence type="ECO:0000256" key="9">
    <source>
        <dbReference type="SAM" id="MobiDB-lite"/>
    </source>
</evidence>
<organism evidence="13 14">
    <name type="scientific">Physcomitrium patens</name>
    <name type="common">Spreading-leaved earth moss</name>
    <name type="synonym">Physcomitrella patens</name>
    <dbReference type="NCBI Taxonomy" id="3218"/>
    <lineage>
        <taxon>Eukaryota</taxon>
        <taxon>Viridiplantae</taxon>
        <taxon>Streptophyta</taxon>
        <taxon>Embryophyta</taxon>
        <taxon>Bryophyta</taxon>
        <taxon>Bryophytina</taxon>
        <taxon>Bryopsida</taxon>
        <taxon>Funariidae</taxon>
        <taxon>Funariales</taxon>
        <taxon>Funariaceae</taxon>
        <taxon>Physcomitrium</taxon>
    </lineage>
</organism>
<feature type="transmembrane region" description="Helical" evidence="10">
    <location>
        <begin position="158"/>
        <end position="177"/>
    </location>
</feature>
<evidence type="ECO:0000256" key="5">
    <source>
        <dbReference type="ARBA" id="ARBA00023136"/>
    </source>
</evidence>
<dbReference type="RefSeq" id="XP_024365633.1">
    <property type="nucleotide sequence ID" value="XM_024509865.2"/>
</dbReference>
<dbReference type="GO" id="GO:0022857">
    <property type="term" value="F:transmembrane transporter activity"/>
    <property type="evidence" value="ECO:0000318"/>
    <property type="project" value="GO_Central"/>
</dbReference>
<dbReference type="Gramene" id="Pp3c25_5260V3.9">
    <property type="protein sequence ID" value="Pp3c25_5260V3.9"/>
    <property type="gene ID" value="Pp3c25_5260"/>
</dbReference>
<evidence type="ECO:0000256" key="3">
    <source>
        <dbReference type="ARBA" id="ARBA00022737"/>
    </source>
</evidence>
<feature type="transmembrane region" description="Helical" evidence="10">
    <location>
        <begin position="128"/>
        <end position="146"/>
    </location>
</feature>
<dbReference type="SUPFAM" id="SSF54631">
    <property type="entry name" value="CBS-domain pair"/>
    <property type="match status" value="1"/>
</dbReference>
<feature type="transmembrane region" description="Helical" evidence="10">
    <location>
        <begin position="43"/>
        <end position="73"/>
    </location>
</feature>
<dbReference type="KEGG" id="ppp:112277481"/>
<feature type="region of interest" description="Disordered" evidence="9">
    <location>
        <begin position="340"/>
        <end position="378"/>
    </location>
</feature>
<keyword evidence="4 8" id="KW-1133">Transmembrane helix</keyword>
<evidence type="ECO:0000313" key="14">
    <source>
        <dbReference type="Proteomes" id="UP000006727"/>
    </source>
</evidence>
<dbReference type="Gramene" id="Pp3c25_5260V3.6">
    <property type="protein sequence ID" value="Pp3c25_5260V3.6"/>
    <property type="gene ID" value="Pp3c25_5260"/>
</dbReference>
<dbReference type="Gene3D" id="3.10.580.10">
    <property type="entry name" value="CBS-domain"/>
    <property type="match status" value="2"/>
</dbReference>
<dbReference type="Gramene" id="Pp3c25_5260V3.5">
    <property type="protein sequence ID" value="Pp3c25_5260V3.5"/>
    <property type="gene ID" value="Pp3c25_5260"/>
</dbReference>
<keyword evidence="2 8" id="KW-0812">Transmembrane</keyword>
<dbReference type="PROSITE" id="PS51371">
    <property type="entry name" value="CBS"/>
    <property type="match status" value="1"/>
</dbReference>
<dbReference type="EnsemblPlants" id="Pp3c25_5260V3.6">
    <property type="protein sequence ID" value="Pp3c25_5260V3.6"/>
    <property type="gene ID" value="Pp3c25_5260"/>
</dbReference>
<dbReference type="GeneID" id="112277481"/>
<dbReference type="GO" id="GO:0010960">
    <property type="term" value="P:magnesium ion homeostasis"/>
    <property type="evidence" value="ECO:0007669"/>
    <property type="project" value="InterPro"/>
</dbReference>
<keyword evidence="3" id="KW-0677">Repeat</keyword>
<dbReference type="FunFam" id="3.10.580.10:FF:000015">
    <property type="entry name" value="DUF21 domain-containing protein"/>
    <property type="match status" value="1"/>
</dbReference>
<feature type="compositionally biased region" description="Basic and acidic residues" evidence="9">
    <location>
        <begin position="345"/>
        <end position="376"/>
    </location>
</feature>
<keyword evidence="6" id="KW-0325">Glycoprotein</keyword>
<dbReference type="EMBL" id="ABEU02000025">
    <property type="status" value="NOT_ANNOTATED_CDS"/>
    <property type="molecule type" value="Genomic_DNA"/>
</dbReference>
<keyword evidence="14" id="KW-1185">Reference proteome</keyword>
<evidence type="ECO:0000256" key="2">
    <source>
        <dbReference type="ARBA" id="ARBA00022692"/>
    </source>
</evidence>
<dbReference type="FunCoup" id="A0A7I4CWS3">
    <property type="interactions" value="1633"/>
</dbReference>
<reference evidence="13 14" key="2">
    <citation type="journal article" date="2018" name="Plant J.">
        <title>The Physcomitrella patens chromosome-scale assembly reveals moss genome structure and evolution.</title>
        <authorList>
            <person name="Lang D."/>
            <person name="Ullrich K.K."/>
            <person name="Murat F."/>
            <person name="Fuchs J."/>
            <person name="Jenkins J."/>
            <person name="Haas F.B."/>
            <person name="Piednoel M."/>
            <person name="Gundlach H."/>
            <person name="Van Bel M."/>
            <person name="Meyberg R."/>
            <person name="Vives C."/>
            <person name="Morata J."/>
            <person name="Symeonidi A."/>
            <person name="Hiss M."/>
            <person name="Muchero W."/>
            <person name="Kamisugi Y."/>
            <person name="Saleh O."/>
            <person name="Blanc G."/>
            <person name="Decker E.L."/>
            <person name="van Gessel N."/>
            <person name="Grimwood J."/>
            <person name="Hayes R.D."/>
            <person name="Graham S.W."/>
            <person name="Gunter L.E."/>
            <person name="McDaniel S.F."/>
            <person name="Hoernstein S.N.W."/>
            <person name="Larsson A."/>
            <person name="Li F.W."/>
            <person name="Perroud P.F."/>
            <person name="Phillips J."/>
            <person name="Ranjan P."/>
            <person name="Rokshar D.S."/>
            <person name="Rothfels C.J."/>
            <person name="Schneider L."/>
            <person name="Shu S."/>
            <person name="Stevenson D.W."/>
            <person name="Thummler F."/>
            <person name="Tillich M."/>
            <person name="Villarreal Aguilar J.C."/>
            <person name="Widiez T."/>
            <person name="Wong G.K."/>
            <person name="Wymore A."/>
            <person name="Zhang Y."/>
            <person name="Zimmer A.D."/>
            <person name="Quatrano R.S."/>
            <person name="Mayer K.F.X."/>
            <person name="Goodstein D."/>
            <person name="Casacuberta J.M."/>
            <person name="Vandepoele K."/>
            <person name="Reski R."/>
            <person name="Cuming A.C."/>
            <person name="Tuskan G.A."/>
            <person name="Maumus F."/>
            <person name="Salse J."/>
            <person name="Schmutz J."/>
            <person name="Rensing S.A."/>
        </authorList>
    </citation>
    <scope>NUCLEOTIDE SEQUENCE [LARGE SCALE GENOMIC DNA]</scope>
    <source>
        <strain evidence="13 14">cv. Gransden 2004</strain>
    </source>
</reference>
<evidence type="ECO:0000256" key="10">
    <source>
        <dbReference type="SAM" id="Phobius"/>
    </source>
</evidence>
<feature type="domain" description="CNNM transmembrane" evidence="12">
    <location>
        <begin position="39"/>
        <end position="222"/>
    </location>
</feature>
<dbReference type="OMA" id="GTPWWFV"/>
<dbReference type="CDD" id="cd04590">
    <property type="entry name" value="CBS_pair_CorC_HlyC_assoc"/>
    <property type="match status" value="1"/>
</dbReference>
<reference evidence="13 14" key="1">
    <citation type="journal article" date="2008" name="Science">
        <title>The Physcomitrella genome reveals evolutionary insights into the conquest of land by plants.</title>
        <authorList>
            <person name="Rensing S."/>
            <person name="Lang D."/>
            <person name="Zimmer A."/>
            <person name="Terry A."/>
            <person name="Salamov A."/>
            <person name="Shapiro H."/>
            <person name="Nishiyama T."/>
            <person name="Perroud P.-F."/>
            <person name="Lindquist E."/>
            <person name="Kamisugi Y."/>
            <person name="Tanahashi T."/>
            <person name="Sakakibara K."/>
            <person name="Fujita T."/>
            <person name="Oishi K."/>
            <person name="Shin-I T."/>
            <person name="Kuroki Y."/>
            <person name="Toyoda A."/>
            <person name="Suzuki Y."/>
            <person name="Hashimoto A."/>
            <person name="Yamaguchi K."/>
            <person name="Sugano A."/>
            <person name="Kohara Y."/>
            <person name="Fujiyama A."/>
            <person name="Anterola A."/>
            <person name="Aoki S."/>
            <person name="Ashton N."/>
            <person name="Barbazuk W.B."/>
            <person name="Barker E."/>
            <person name="Bennetzen J."/>
            <person name="Bezanilla M."/>
            <person name="Blankenship R."/>
            <person name="Cho S.H."/>
            <person name="Dutcher S."/>
            <person name="Estelle M."/>
            <person name="Fawcett J.A."/>
            <person name="Gundlach H."/>
            <person name="Hanada K."/>
            <person name="Heyl A."/>
            <person name="Hicks K.A."/>
            <person name="Hugh J."/>
            <person name="Lohr M."/>
            <person name="Mayer K."/>
            <person name="Melkozernov A."/>
            <person name="Murata T."/>
            <person name="Nelson D."/>
            <person name="Pils B."/>
            <person name="Prigge M."/>
            <person name="Reiss B."/>
            <person name="Renner T."/>
            <person name="Rombauts S."/>
            <person name="Rushton P."/>
            <person name="Sanderfoot A."/>
            <person name="Schween G."/>
            <person name="Shiu S.-H."/>
            <person name="Stueber K."/>
            <person name="Theodoulou F.L."/>
            <person name="Tu H."/>
            <person name="Van de Peer Y."/>
            <person name="Verrier P.J."/>
            <person name="Waters E."/>
            <person name="Wood A."/>
            <person name="Yang L."/>
            <person name="Cove D."/>
            <person name="Cuming A."/>
            <person name="Hasebe M."/>
            <person name="Lucas S."/>
            <person name="Mishler D.B."/>
            <person name="Reski R."/>
            <person name="Grigoriev I."/>
            <person name="Quatrano R.S."/>
            <person name="Boore J.L."/>
        </authorList>
    </citation>
    <scope>NUCLEOTIDE SEQUENCE [LARGE SCALE GENOMIC DNA]</scope>
    <source>
        <strain evidence="13 14">cv. Gransden 2004</strain>
    </source>
</reference>
<evidence type="ECO:0000256" key="1">
    <source>
        <dbReference type="ARBA" id="ARBA00004141"/>
    </source>
</evidence>
<dbReference type="AlphaFoldDB" id="A0A7I4CWS3"/>
<dbReference type="PANTHER" id="PTHR12064">
    <property type="entry name" value="METAL TRANSPORTER CNNM"/>
    <property type="match status" value="1"/>
</dbReference>
<evidence type="ECO:0000259" key="11">
    <source>
        <dbReference type="PROSITE" id="PS51371"/>
    </source>
</evidence>
<comment type="subcellular location">
    <subcellularLocation>
        <location evidence="1">Membrane</location>
        <topology evidence="1">Multi-pass membrane protein</topology>
    </subcellularLocation>
</comment>
<name>A0A7I4CWS3_PHYPA</name>
<dbReference type="Proteomes" id="UP000006727">
    <property type="component" value="Chromosome 25"/>
</dbReference>
<dbReference type="PANTHER" id="PTHR12064:SF97">
    <property type="entry name" value="METAL TRANSPORTER CNNM-5"/>
    <property type="match status" value="1"/>
</dbReference>
<dbReference type="InterPro" id="IPR044751">
    <property type="entry name" value="Ion_transp-like_CBS"/>
</dbReference>
<dbReference type="EnsemblPlants" id="Pp3c25_5260V3.9">
    <property type="protein sequence ID" value="Pp3c25_5260V3.9"/>
    <property type="gene ID" value="Pp3c25_5260"/>
</dbReference>
<keyword evidence="5 8" id="KW-0472">Membrane</keyword>
<dbReference type="InterPro" id="IPR002550">
    <property type="entry name" value="CNNM"/>
</dbReference>
<dbReference type="OrthoDB" id="5353557at2759"/>
<evidence type="ECO:0008006" key="15">
    <source>
        <dbReference type="Google" id="ProtNLM"/>
    </source>
</evidence>
<dbReference type="PROSITE" id="PS51846">
    <property type="entry name" value="CNNM"/>
    <property type="match status" value="1"/>
</dbReference>
<accession>A0A7I4CWS3</accession>
<evidence type="ECO:0000256" key="8">
    <source>
        <dbReference type="PROSITE-ProRule" id="PRU01193"/>
    </source>
</evidence>
<sequence length="499" mass="54470">MGSGMLLLGMLGLGHTMRSSSSSSPSSSSVTVGDHANFGEPEWWIACGISVFLVVFAGVMSGLTLGLMSLGLVDLEVLQQSGTVEEKKRASAILPVVRTQHQLLVTLLLCNAAAMEALPIFLDDMFNEFAAVILSVTFVLAFGEVIPQAVCSRHGLAIGANFIWLVKILMVICWPISYPVGKILDHLLGHSDSALFRRAQLKAFVGIHGKEAGKGGELTHDETTIIQGALDLTEKTALDSMTPLEHTFSLDVDTKLDWEVVGKIMARGHSRIPVYSGDKRNIVGVLLVKSLLTVRAEAETPIRAVSIRRIPRVPSDMPLYDILNEFQKGGSHMAAVMKVKRKRNMSSDKNKAKQSPETDTNHEADLEGGLENHESPEMNTKVVEEDQYDVEAGEVIGIITLEDVMEELLQEEIVDETDEFIDVANKVRVAAAAAAQTHRGGSLIRRVGSYKNPQMGLSKQSQNAIKKVRQVEDEARKQRLAQLDMTSSGNLIEPLLDRT</sequence>
<dbReference type="InterPro" id="IPR046342">
    <property type="entry name" value="CBS_dom_sf"/>
</dbReference>
<dbReference type="Pfam" id="PF01595">
    <property type="entry name" value="CNNM"/>
    <property type="match status" value="1"/>
</dbReference>
<evidence type="ECO:0000313" key="13">
    <source>
        <dbReference type="EnsemblPlants" id="Pp3c25_5260V3.6"/>
    </source>
</evidence>
<reference evidence="13" key="3">
    <citation type="submission" date="2020-12" db="UniProtKB">
        <authorList>
            <consortium name="EnsemblPlants"/>
        </authorList>
    </citation>
    <scope>IDENTIFICATION</scope>
</reference>
<protein>
    <recommendedName>
        <fullName evidence="15">CNNM transmembrane domain-containing protein</fullName>
    </recommendedName>
</protein>
<keyword evidence="7" id="KW-0129">CBS domain</keyword>